<dbReference type="GO" id="GO:0030151">
    <property type="term" value="F:molybdenum ion binding"/>
    <property type="evidence" value="ECO:0007669"/>
    <property type="project" value="InterPro"/>
</dbReference>
<dbReference type="InterPro" id="IPR011037">
    <property type="entry name" value="Pyrv_Knase-like_insert_dom_sf"/>
</dbReference>
<dbReference type="Pfam" id="PF03473">
    <property type="entry name" value="MOSC"/>
    <property type="match status" value="1"/>
</dbReference>
<proteinExistence type="predicted"/>
<name>A0A840ZI14_9HYPH</name>
<dbReference type="PROSITE" id="PS51340">
    <property type="entry name" value="MOSC"/>
    <property type="match status" value="1"/>
</dbReference>
<evidence type="ECO:0000259" key="1">
    <source>
        <dbReference type="PROSITE" id="PS51340"/>
    </source>
</evidence>
<organism evidence="2 3">
    <name type="scientific">Methylorubrum rhodinum</name>
    <dbReference type="NCBI Taxonomy" id="29428"/>
    <lineage>
        <taxon>Bacteria</taxon>
        <taxon>Pseudomonadati</taxon>
        <taxon>Pseudomonadota</taxon>
        <taxon>Alphaproteobacteria</taxon>
        <taxon>Hyphomicrobiales</taxon>
        <taxon>Methylobacteriaceae</taxon>
        <taxon>Methylorubrum</taxon>
    </lineage>
</organism>
<comment type="caution">
    <text evidence="2">The sequence shown here is derived from an EMBL/GenBank/DDBJ whole genome shotgun (WGS) entry which is preliminary data.</text>
</comment>
<gene>
    <name evidence="2" type="ORF">HNR00_001628</name>
</gene>
<sequence length="264" mass="28364">MAHVTALYRYPVKGLSAEPLPALGLSRAAGLAHDREYALALGTTAFDPQAPEPLDKGYFLMLRGNAPLAALATRFEPETGRLTIVQGGQDVLCEDLSTETGREAVERFFESYIGPAAKGRPRLVRADGHKFTDGSVISPAFMRAVSFVNLASVRALEERIGTPLDPLRFRANIYVDGLAPWAELDWVGQEIGIGTVRFRGLARTPRCAAVDVDPVTAARDTTLPRDLKRHFGHVDLGIYLEVLADGTVAAGDAVRMPSPVSGAA</sequence>
<dbReference type="InterPro" id="IPR005302">
    <property type="entry name" value="MoCF_Sase_C"/>
</dbReference>
<dbReference type="Gene3D" id="2.40.33.20">
    <property type="entry name" value="PK beta-barrel domain-like"/>
    <property type="match status" value="1"/>
</dbReference>
<accession>A0A840ZI14</accession>
<reference evidence="2 3" key="1">
    <citation type="submission" date="2020-08" db="EMBL/GenBank/DDBJ databases">
        <title>Genomic Encyclopedia of Type Strains, Phase IV (KMG-IV): sequencing the most valuable type-strain genomes for metagenomic binning, comparative biology and taxonomic classification.</title>
        <authorList>
            <person name="Goeker M."/>
        </authorList>
    </citation>
    <scope>NUCLEOTIDE SEQUENCE [LARGE SCALE GENOMIC DNA]</scope>
    <source>
        <strain evidence="2 3">DSM 2163</strain>
    </source>
</reference>
<keyword evidence="3" id="KW-1185">Reference proteome</keyword>
<evidence type="ECO:0000313" key="2">
    <source>
        <dbReference type="EMBL" id="MBB5756920.1"/>
    </source>
</evidence>
<dbReference type="Proteomes" id="UP000583454">
    <property type="component" value="Unassembled WGS sequence"/>
</dbReference>
<dbReference type="AlphaFoldDB" id="A0A840ZI14"/>
<dbReference type="GO" id="GO:0003824">
    <property type="term" value="F:catalytic activity"/>
    <property type="evidence" value="ECO:0007669"/>
    <property type="project" value="InterPro"/>
</dbReference>
<protein>
    <recommendedName>
        <fullName evidence="1">MOSC domain-containing protein</fullName>
    </recommendedName>
</protein>
<dbReference type="GO" id="GO:0030170">
    <property type="term" value="F:pyridoxal phosphate binding"/>
    <property type="evidence" value="ECO:0007669"/>
    <property type="project" value="InterPro"/>
</dbReference>
<dbReference type="SUPFAM" id="SSF50800">
    <property type="entry name" value="PK beta-barrel domain-like"/>
    <property type="match status" value="1"/>
</dbReference>
<evidence type="ECO:0000313" key="3">
    <source>
        <dbReference type="Proteomes" id="UP000583454"/>
    </source>
</evidence>
<dbReference type="RefSeq" id="WP_183567602.1">
    <property type="nucleotide sequence ID" value="NZ_JACHOP010000005.1"/>
</dbReference>
<dbReference type="EMBL" id="JACHOP010000005">
    <property type="protein sequence ID" value="MBB5756920.1"/>
    <property type="molecule type" value="Genomic_DNA"/>
</dbReference>
<feature type="domain" description="MOSC" evidence="1">
    <location>
        <begin position="102"/>
        <end position="257"/>
    </location>
</feature>